<accession>A0A176VW58</accession>
<name>A0A176VW58_MARPO</name>
<gene>
    <name evidence="1" type="ORF">AXG93_1939s1060</name>
</gene>
<evidence type="ECO:0000313" key="1">
    <source>
        <dbReference type="EMBL" id="OAE25048.1"/>
    </source>
</evidence>
<reference evidence="1" key="1">
    <citation type="submission" date="2016-03" db="EMBL/GenBank/DDBJ databases">
        <title>Mechanisms controlling the formation of the plant cell surface in tip-growing cells are functionally conserved among land plants.</title>
        <authorList>
            <person name="Honkanen S."/>
            <person name="Jones V.A."/>
            <person name="Morieri G."/>
            <person name="Champion C."/>
            <person name="Hetherington A.J."/>
            <person name="Kelly S."/>
            <person name="Saint-Marcoux D."/>
            <person name="Proust H."/>
            <person name="Prescott H."/>
            <person name="Dolan L."/>
        </authorList>
    </citation>
    <scope>NUCLEOTIDE SEQUENCE [LARGE SCALE GENOMIC DNA]</scope>
    <source>
        <tissue evidence="1">Whole gametophyte</tissue>
    </source>
</reference>
<protein>
    <submittedName>
        <fullName evidence="1">Uncharacterized protein</fullName>
    </submittedName>
</protein>
<comment type="caution">
    <text evidence="1">The sequence shown here is derived from an EMBL/GenBank/DDBJ whole genome shotgun (WGS) entry which is preliminary data.</text>
</comment>
<keyword evidence="2" id="KW-1185">Reference proteome</keyword>
<proteinExistence type="predicted"/>
<organism evidence="1 2">
    <name type="scientific">Marchantia polymorpha subsp. ruderalis</name>
    <dbReference type="NCBI Taxonomy" id="1480154"/>
    <lineage>
        <taxon>Eukaryota</taxon>
        <taxon>Viridiplantae</taxon>
        <taxon>Streptophyta</taxon>
        <taxon>Embryophyta</taxon>
        <taxon>Marchantiophyta</taxon>
        <taxon>Marchantiopsida</taxon>
        <taxon>Marchantiidae</taxon>
        <taxon>Marchantiales</taxon>
        <taxon>Marchantiaceae</taxon>
        <taxon>Marchantia</taxon>
    </lineage>
</organism>
<sequence length="236" mass="27455">MLNDDTLKQFFIQGFFKAGTIRGVLERNPRTLVDAKKAARDIENIDKDYEKLWRKEDESIPQFIPIRPKILDRELGENGDHVSQSTTDLSSRPLALKEPVPLLLLPAPYEDSQLEDVERSFFWTVQESESLAKTSKSIRIAQRVGQRLHASRILPGVGGGNVRALRKRQRQKRVCRHCNTKREQTRTITERLIDIDSMMKQIEDMALPKKSDKVRKLIPLKVPYEELRPFRRELIK</sequence>
<evidence type="ECO:0000313" key="2">
    <source>
        <dbReference type="Proteomes" id="UP000077202"/>
    </source>
</evidence>
<dbReference type="AlphaFoldDB" id="A0A176VW58"/>
<dbReference type="Proteomes" id="UP000077202">
    <property type="component" value="Unassembled WGS sequence"/>
</dbReference>
<dbReference type="EMBL" id="LVLJ01002417">
    <property type="protein sequence ID" value="OAE25048.1"/>
    <property type="molecule type" value="Genomic_DNA"/>
</dbReference>